<protein>
    <recommendedName>
        <fullName evidence="7">Helicase ATP-binding domain-containing protein</fullName>
    </recommendedName>
</protein>
<dbReference type="FunCoup" id="G0PNJ6">
    <property type="interactions" value="500"/>
</dbReference>
<dbReference type="InterPro" id="IPR041677">
    <property type="entry name" value="DNA2/NAM7_AAA_11"/>
</dbReference>
<dbReference type="Proteomes" id="UP000008068">
    <property type="component" value="Unassembled WGS sequence"/>
</dbReference>
<keyword evidence="2" id="KW-0547">Nucleotide-binding</keyword>
<dbReference type="PANTHER" id="PTHR43788">
    <property type="entry name" value="DNA2/NAM7 HELICASE FAMILY MEMBER"/>
    <property type="match status" value="1"/>
</dbReference>
<dbReference type="HOGENOM" id="CLU_349922_0_0_1"/>
<dbReference type="InterPro" id="IPR041679">
    <property type="entry name" value="DNA2/NAM7-like_C"/>
</dbReference>
<reference evidence="9" key="1">
    <citation type="submission" date="2011-07" db="EMBL/GenBank/DDBJ databases">
        <authorList>
            <consortium name="Caenorhabditis brenneri Sequencing and Analysis Consortium"/>
            <person name="Wilson R.K."/>
        </authorList>
    </citation>
    <scope>NUCLEOTIDE SEQUENCE [LARGE SCALE GENOMIC DNA]</scope>
    <source>
        <strain evidence="9">PB2801</strain>
    </source>
</reference>
<dbReference type="Pfam" id="PF13087">
    <property type="entry name" value="AAA_12"/>
    <property type="match status" value="1"/>
</dbReference>
<dbReference type="EMBL" id="GL382011">
    <property type="protein sequence ID" value="EGT42352.1"/>
    <property type="molecule type" value="Genomic_DNA"/>
</dbReference>
<dbReference type="InterPro" id="IPR014001">
    <property type="entry name" value="Helicase_ATP-bd"/>
</dbReference>
<keyword evidence="4" id="KW-0347">Helicase</keyword>
<organism evidence="9">
    <name type="scientific">Caenorhabditis brenneri</name>
    <name type="common">Nematode worm</name>
    <dbReference type="NCBI Taxonomy" id="135651"/>
    <lineage>
        <taxon>Eukaryota</taxon>
        <taxon>Metazoa</taxon>
        <taxon>Ecdysozoa</taxon>
        <taxon>Nematoda</taxon>
        <taxon>Chromadorea</taxon>
        <taxon>Rhabditida</taxon>
        <taxon>Rhabditina</taxon>
        <taxon>Rhabditomorpha</taxon>
        <taxon>Rhabditoidea</taxon>
        <taxon>Rhabditidae</taxon>
        <taxon>Peloderinae</taxon>
        <taxon>Caenorhabditis</taxon>
    </lineage>
</organism>
<dbReference type="OMA" id="FMFIGNG"/>
<keyword evidence="5" id="KW-0067">ATP-binding</keyword>
<evidence type="ECO:0000313" key="9">
    <source>
        <dbReference type="Proteomes" id="UP000008068"/>
    </source>
</evidence>
<dbReference type="InParanoid" id="G0PNJ6"/>
<dbReference type="InterPro" id="IPR047187">
    <property type="entry name" value="SF1_C_Upf1"/>
</dbReference>
<dbReference type="GO" id="GO:0016787">
    <property type="term" value="F:hydrolase activity"/>
    <property type="evidence" value="ECO:0007669"/>
    <property type="project" value="UniProtKB-KW"/>
</dbReference>
<dbReference type="Gene3D" id="3.40.50.300">
    <property type="entry name" value="P-loop containing nucleotide triphosphate hydrolases"/>
    <property type="match status" value="2"/>
</dbReference>
<accession>G0PNJ6</accession>
<evidence type="ECO:0000256" key="2">
    <source>
        <dbReference type="ARBA" id="ARBA00022741"/>
    </source>
</evidence>
<proteinExistence type="inferred from homology"/>
<dbReference type="InterPro" id="IPR050534">
    <property type="entry name" value="Coronavir_polyprotein_1ab"/>
</dbReference>
<gene>
    <name evidence="8" type="ORF">CAEBREN_13557</name>
</gene>
<dbReference type="GO" id="GO:0005524">
    <property type="term" value="F:ATP binding"/>
    <property type="evidence" value="ECO:0007669"/>
    <property type="project" value="UniProtKB-KW"/>
</dbReference>
<comment type="similarity">
    <text evidence="1">Belongs to the DNA2/NAM7 helicase family.</text>
</comment>
<dbReference type="STRING" id="135651.G0PNJ6"/>
<feature type="domain" description="Helicase ATP-binding" evidence="7">
    <location>
        <begin position="280"/>
        <end position="541"/>
    </location>
</feature>
<dbReference type="eggNOG" id="KOG1803">
    <property type="taxonomic scope" value="Eukaryota"/>
</dbReference>
<dbReference type="GO" id="GO:0043139">
    <property type="term" value="F:5'-3' DNA helicase activity"/>
    <property type="evidence" value="ECO:0007669"/>
    <property type="project" value="TreeGrafter"/>
</dbReference>
<name>G0PNJ6_CAEBE</name>
<evidence type="ECO:0000259" key="7">
    <source>
        <dbReference type="SMART" id="SM00487"/>
    </source>
</evidence>
<evidence type="ECO:0000313" key="8">
    <source>
        <dbReference type="EMBL" id="EGT42352.1"/>
    </source>
</evidence>
<evidence type="ECO:0000256" key="6">
    <source>
        <dbReference type="ARBA" id="ARBA00048432"/>
    </source>
</evidence>
<evidence type="ECO:0000256" key="5">
    <source>
        <dbReference type="ARBA" id="ARBA00022840"/>
    </source>
</evidence>
<keyword evidence="3" id="KW-0378">Hydrolase</keyword>
<dbReference type="InterPro" id="IPR027417">
    <property type="entry name" value="P-loop_NTPase"/>
</dbReference>
<dbReference type="SMART" id="SM00487">
    <property type="entry name" value="DEXDc"/>
    <property type="match status" value="1"/>
</dbReference>
<dbReference type="OrthoDB" id="5805783at2759"/>
<dbReference type="AlphaFoldDB" id="G0PNJ6"/>
<dbReference type="CDD" id="cd18808">
    <property type="entry name" value="SF1_C_Upf1"/>
    <property type="match status" value="1"/>
</dbReference>
<dbReference type="SUPFAM" id="SSF52540">
    <property type="entry name" value="P-loop containing nucleoside triphosphate hydrolases"/>
    <property type="match status" value="1"/>
</dbReference>
<dbReference type="PANTHER" id="PTHR43788:SF8">
    <property type="entry name" value="DNA-BINDING PROTEIN SMUBP-2"/>
    <property type="match status" value="1"/>
</dbReference>
<dbReference type="Pfam" id="PF13086">
    <property type="entry name" value="AAA_11"/>
    <property type="match status" value="1"/>
</dbReference>
<evidence type="ECO:0000256" key="3">
    <source>
        <dbReference type="ARBA" id="ARBA00022801"/>
    </source>
</evidence>
<evidence type="ECO:0000256" key="4">
    <source>
        <dbReference type="ARBA" id="ARBA00022806"/>
    </source>
</evidence>
<sequence>MSEGNNIYCGFFLNKLAIQLDDHNHNSHVIRVACFKPETDFRRVLQLKVEKDHDFVYGQLIHFSPRTGKLENKSLVSLHEDIKTSYEHPTQFKYSIIYILNDVAVSAEDLPSIGIYKHPDLGIMKDTQSHIKPGNMTTIIIKVVVNDDDDTFDIEVIDGRHEKYAVPEEEIMSPSEKFENIHEFIKLEHEYNKKVCAPSFFSFTKFLNFRLKVKFGSGSEVLAQLKGPFRHKKQKHKDNELFEHTLYRSTEEEIEEMKLMDLIDSRMKSEGEEIKDRGSQQDLLNESQFNAIKMALNEKRKVVCIQGPPGTGKTYVLAHLLATLLFRKKQAIVLTPTKEALKNIMIMTEKVIKEKNVPYNDLSLMDCVKFEKAVNDSPAAKDAQKKIVSQSYDYAKITSIHQAQWNEDHKNNKLEFEDLYSMKKNLINCTFAEAGTEIIKQTSFIFATMQSSFVETALRYKMFDPCMCVIDEAAQVMETQTWPAVMKMKRIVMAGDPKQLPALVMSEQAKAAKLDESIMDRIILNKEKFSWVITSFKIKVPTEFRTLFDPAVLVDTSAETDPEARSKLFEQISEESYPNELNRTSKSYKNDGEAILVLTHYRHLREHGIEAEKIAIIAPYRGQTEVIKHGMDNLIEKTGDDSCKQTTIGTVDSVQGQEYDCVIFSMVRSNPRKTMGFVCDLRRLNVVMTRAKRHFMFIGNGYLMANSWNKQIRDLFHEFNGTRHRFHPQNVFFNHGKLEAEVKNNFGLNFAAFVNASNDPEMKLWCADFVERQKDPNFIIKQKQRREQYYEAKRAQYQASQNGKF</sequence>
<comment type="catalytic activity">
    <reaction evidence="6">
        <text>ATP + H2O = ADP + phosphate + H(+)</text>
        <dbReference type="Rhea" id="RHEA:13065"/>
        <dbReference type="ChEBI" id="CHEBI:15377"/>
        <dbReference type="ChEBI" id="CHEBI:15378"/>
        <dbReference type="ChEBI" id="CHEBI:30616"/>
        <dbReference type="ChEBI" id="CHEBI:43474"/>
        <dbReference type="ChEBI" id="CHEBI:456216"/>
        <dbReference type="EC" id="3.6.4.12"/>
    </reaction>
    <physiologicalReaction direction="left-to-right" evidence="6">
        <dbReference type="Rhea" id="RHEA:13066"/>
    </physiologicalReaction>
</comment>
<keyword evidence="9" id="KW-1185">Reference proteome</keyword>
<evidence type="ECO:0000256" key="1">
    <source>
        <dbReference type="ARBA" id="ARBA00007913"/>
    </source>
</evidence>